<dbReference type="STRING" id="2082308.A0A2K1QMT6"/>
<evidence type="ECO:0000259" key="8">
    <source>
        <dbReference type="PROSITE" id="PS50929"/>
    </source>
</evidence>
<dbReference type="GO" id="GO:0016020">
    <property type="term" value="C:membrane"/>
    <property type="evidence" value="ECO:0007669"/>
    <property type="project" value="InterPro"/>
</dbReference>
<dbReference type="InParanoid" id="A0A2K1QMT6"/>
<dbReference type="InterPro" id="IPR036640">
    <property type="entry name" value="ABC1_TM_sf"/>
</dbReference>
<dbReference type="GO" id="GO:0005524">
    <property type="term" value="F:ATP binding"/>
    <property type="evidence" value="ECO:0007669"/>
    <property type="project" value="UniProtKB-KW"/>
</dbReference>
<dbReference type="Proteomes" id="UP000243797">
    <property type="component" value="Unassembled WGS sequence"/>
</dbReference>
<evidence type="ECO:0000256" key="2">
    <source>
        <dbReference type="ARBA" id="ARBA00022692"/>
    </source>
</evidence>
<evidence type="ECO:0000256" key="3">
    <source>
        <dbReference type="ARBA" id="ARBA00022741"/>
    </source>
</evidence>
<dbReference type="InterPro" id="IPR050173">
    <property type="entry name" value="ABC_transporter_C-like"/>
</dbReference>
<keyword evidence="1" id="KW-0813">Transport</keyword>
<keyword evidence="6 7" id="KW-0472">Membrane</keyword>
<dbReference type="InterPro" id="IPR011527">
    <property type="entry name" value="ABC1_TM_dom"/>
</dbReference>
<feature type="transmembrane region" description="Helical" evidence="7">
    <location>
        <begin position="46"/>
        <end position="64"/>
    </location>
</feature>
<keyword evidence="5 7" id="KW-1133">Transmembrane helix</keyword>
<feature type="transmembrane region" description="Helical" evidence="7">
    <location>
        <begin position="194"/>
        <end position="216"/>
    </location>
</feature>
<keyword evidence="4" id="KW-0067">ATP-binding</keyword>
<evidence type="ECO:0000256" key="7">
    <source>
        <dbReference type="SAM" id="Phobius"/>
    </source>
</evidence>
<gene>
    <name evidence="9" type="ORF">CAC42_6399</name>
</gene>
<evidence type="ECO:0000256" key="5">
    <source>
        <dbReference type="ARBA" id="ARBA00022989"/>
    </source>
</evidence>
<accession>A0A2K1QMT6</accession>
<keyword evidence="2 7" id="KW-0812">Transmembrane</keyword>
<dbReference type="SUPFAM" id="SSF90123">
    <property type="entry name" value="ABC transporter transmembrane region"/>
    <property type="match status" value="1"/>
</dbReference>
<name>A0A2K1QMT6_9PEZI</name>
<dbReference type="Gene3D" id="1.20.1560.10">
    <property type="entry name" value="ABC transporter type 1, transmembrane domain"/>
    <property type="match status" value="1"/>
</dbReference>
<evidence type="ECO:0000313" key="10">
    <source>
        <dbReference type="Proteomes" id="UP000243797"/>
    </source>
</evidence>
<proteinExistence type="predicted"/>
<dbReference type="PANTHER" id="PTHR24223:SF345">
    <property type="entry name" value="ABC MULTIDRUG TRANSPORTER (EUROFUNG)"/>
    <property type="match status" value="1"/>
</dbReference>
<keyword evidence="3" id="KW-0547">Nucleotide-binding</keyword>
<dbReference type="GO" id="GO:0140359">
    <property type="term" value="F:ABC-type transporter activity"/>
    <property type="evidence" value="ECO:0007669"/>
    <property type="project" value="InterPro"/>
</dbReference>
<protein>
    <recommendedName>
        <fullName evidence="8">ABC transmembrane type-1 domain-containing protein</fullName>
    </recommendedName>
</protein>
<feature type="domain" description="ABC transmembrane type-1" evidence="8">
    <location>
        <begin position="166"/>
        <end position="332"/>
    </location>
</feature>
<feature type="transmembrane region" description="Helical" evidence="7">
    <location>
        <begin position="292"/>
        <end position="311"/>
    </location>
</feature>
<dbReference type="PROSITE" id="PS50929">
    <property type="entry name" value="ABC_TM1F"/>
    <property type="match status" value="1"/>
</dbReference>
<sequence length="332" mass="37333">MFVLSYNEHVKSLRPSTILNAFLLVSSILDAATLRTIHLLESVPSLIVAVHALAFGLKLVLLILEARHKTVDDKDYRRLHSPEDFSGLYSQSLYWWLNDLMLRGAKAVLKPADLYPVSEDLASARLSSKFQKLVENDKQKGIYSVIFSLLAWPLLITIVPRMGLLGLTLCQPLMLRRLLSYLQSPDVLRDANTGYGLVAAYGVVHVGIALLSAVYWHRHYRFMTMLRGILMTAIYQKSLRLDMTSEDGTASVTLMSTDVERIVRGVLDLHELWASIAQIAIATWAIETQLGTAFVGPLAVAIFAVGVSMWMSRFTTSFQILWIQNIQKKNRQ</sequence>
<evidence type="ECO:0000256" key="4">
    <source>
        <dbReference type="ARBA" id="ARBA00022840"/>
    </source>
</evidence>
<organism evidence="9 10">
    <name type="scientific">Sphaceloma murrayae</name>
    <dbReference type="NCBI Taxonomy" id="2082308"/>
    <lineage>
        <taxon>Eukaryota</taxon>
        <taxon>Fungi</taxon>
        <taxon>Dikarya</taxon>
        <taxon>Ascomycota</taxon>
        <taxon>Pezizomycotina</taxon>
        <taxon>Dothideomycetes</taxon>
        <taxon>Dothideomycetidae</taxon>
        <taxon>Myriangiales</taxon>
        <taxon>Elsinoaceae</taxon>
        <taxon>Sphaceloma</taxon>
    </lineage>
</organism>
<dbReference type="EMBL" id="NKHZ01000058">
    <property type="protein sequence ID" value="PNS16292.1"/>
    <property type="molecule type" value="Genomic_DNA"/>
</dbReference>
<reference evidence="9 10" key="1">
    <citation type="submission" date="2017-06" db="EMBL/GenBank/DDBJ databases">
        <title>Draft genome sequence of a variant of Elsinoe murrayae.</title>
        <authorList>
            <person name="Cheng Q."/>
        </authorList>
    </citation>
    <scope>NUCLEOTIDE SEQUENCE [LARGE SCALE GENOMIC DNA]</scope>
    <source>
        <strain evidence="9 10">CQ-2017a</strain>
    </source>
</reference>
<comment type="caution">
    <text evidence="9">The sequence shown here is derived from an EMBL/GenBank/DDBJ whole genome shotgun (WGS) entry which is preliminary data.</text>
</comment>
<keyword evidence="10" id="KW-1185">Reference proteome</keyword>
<dbReference type="AlphaFoldDB" id="A0A2K1QMT6"/>
<dbReference type="PANTHER" id="PTHR24223">
    <property type="entry name" value="ATP-BINDING CASSETTE SUB-FAMILY C"/>
    <property type="match status" value="1"/>
</dbReference>
<evidence type="ECO:0000256" key="1">
    <source>
        <dbReference type="ARBA" id="ARBA00022448"/>
    </source>
</evidence>
<evidence type="ECO:0000313" key="9">
    <source>
        <dbReference type="EMBL" id="PNS16292.1"/>
    </source>
</evidence>
<feature type="transmembrane region" description="Helical" evidence="7">
    <location>
        <begin position="141"/>
        <end position="174"/>
    </location>
</feature>
<evidence type="ECO:0000256" key="6">
    <source>
        <dbReference type="ARBA" id="ARBA00023136"/>
    </source>
</evidence>
<dbReference type="OrthoDB" id="6500128at2759"/>